<evidence type="ECO:0000313" key="1">
    <source>
        <dbReference type="EMBL" id="RPE14119.1"/>
    </source>
</evidence>
<sequence>MTVCLSAIPSRRTAPGKTNMRDWGAAWIASNFDFQACEGQRYEVRDVETGATFKWYVVENSWGSPRYYLGNTSPIWIDLQPGDELQLEVDLPDDGEDYMYWDTLIPCEQ</sequence>
<reference evidence="1 2" key="1">
    <citation type="submission" date="2018-11" db="EMBL/GenBank/DDBJ databases">
        <title>Chitinophaga lutea sp.nov., isolate from arsenic contaminated soil.</title>
        <authorList>
            <person name="Zong Y."/>
        </authorList>
    </citation>
    <scope>NUCLEOTIDE SEQUENCE [LARGE SCALE GENOMIC DNA]</scope>
    <source>
        <strain evidence="1 2">ZY74</strain>
    </source>
</reference>
<name>A0A3N4Q4G5_9BACT</name>
<accession>A0A3N4Q4G5</accession>
<dbReference type="AlphaFoldDB" id="A0A3N4Q4G5"/>
<gene>
    <name evidence="1" type="ORF">EGT74_11610</name>
</gene>
<keyword evidence="2" id="KW-1185">Reference proteome</keyword>
<protein>
    <submittedName>
        <fullName evidence="1">Uncharacterized protein</fullName>
    </submittedName>
</protein>
<dbReference type="EMBL" id="RPDH01000001">
    <property type="protein sequence ID" value="RPE14119.1"/>
    <property type="molecule type" value="Genomic_DNA"/>
</dbReference>
<proteinExistence type="predicted"/>
<comment type="caution">
    <text evidence="1">The sequence shown here is derived from an EMBL/GenBank/DDBJ whole genome shotgun (WGS) entry which is preliminary data.</text>
</comment>
<dbReference type="Proteomes" id="UP000278351">
    <property type="component" value="Unassembled WGS sequence"/>
</dbReference>
<organism evidence="1 2">
    <name type="scientific">Chitinophaga lutea</name>
    <dbReference type="NCBI Taxonomy" id="2488634"/>
    <lineage>
        <taxon>Bacteria</taxon>
        <taxon>Pseudomonadati</taxon>
        <taxon>Bacteroidota</taxon>
        <taxon>Chitinophagia</taxon>
        <taxon>Chitinophagales</taxon>
        <taxon>Chitinophagaceae</taxon>
        <taxon>Chitinophaga</taxon>
    </lineage>
</organism>
<evidence type="ECO:0000313" key="2">
    <source>
        <dbReference type="Proteomes" id="UP000278351"/>
    </source>
</evidence>